<dbReference type="Gene3D" id="2.30.30.40">
    <property type="entry name" value="SH3 Domains"/>
    <property type="match status" value="1"/>
</dbReference>
<reference evidence="17" key="1">
    <citation type="submission" date="2022-05" db="EMBL/GenBank/DDBJ databases">
        <title>Schlegelella sp. nov., isolated from mangrove soil.</title>
        <authorList>
            <person name="Liu Y."/>
            <person name="Ge X."/>
            <person name="Liu W."/>
        </authorList>
    </citation>
    <scope>NUCLEOTIDE SEQUENCE</scope>
    <source>
        <strain evidence="17">S2-27</strain>
    </source>
</reference>
<evidence type="ECO:0000259" key="15">
    <source>
        <dbReference type="PROSITE" id="PS50851"/>
    </source>
</evidence>
<dbReference type="Gene3D" id="1.10.287.560">
    <property type="entry name" value="Histidine kinase CheA-like, homodimeric domain"/>
    <property type="match status" value="1"/>
</dbReference>
<proteinExistence type="predicted"/>
<evidence type="ECO:0000256" key="9">
    <source>
        <dbReference type="ARBA" id="ARBA00022840"/>
    </source>
</evidence>
<evidence type="ECO:0000259" key="14">
    <source>
        <dbReference type="PROSITE" id="PS50109"/>
    </source>
</evidence>
<evidence type="ECO:0000256" key="7">
    <source>
        <dbReference type="ARBA" id="ARBA00022741"/>
    </source>
</evidence>
<evidence type="ECO:0000256" key="5">
    <source>
        <dbReference type="ARBA" id="ARBA00022553"/>
    </source>
</evidence>
<dbReference type="PROSITE" id="PS50894">
    <property type="entry name" value="HPT"/>
    <property type="match status" value="1"/>
</dbReference>
<dbReference type="EMBL" id="JAMKFE010000005">
    <property type="protein sequence ID" value="MCM5679928.1"/>
    <property type="molecule type" value="Genomic_DNA"/>
</dbReference>
<evidence type="ECO:0000256" key="4">
    <source>
        <dbReference type="ARBA" id="ARBA00022500"/>
    </source>
</evidence>
<dbReference type="InterPro" id="IPR036890">
    <property type="entry name" value="HATPase_C_sf"/>
</dbReference>
<keyword evidence="5 12" id="KW-0597">Phosphoprotein</keyword>
<dbReference type="InterPro" id="IPR051315">
    <property type="entry name" value="Bact_Chemotaxis_CheA"/>
</dbReference>
<dbReference type="SUPFAM" id="SSF47384">
    <property type="entry name" value="Homodimeric domain of signal transducing histidine kinase"/>
    <property type="match status" value="1"/>
</dbReference>
<dbReference type="InterPro" id="IPR002545">
    <property type="entry name" value="CheW-lke_dom"/>
</dbReference>
<dbReference type="PANTHER" id="PTHR43395:SF10">
    <property type="entry name" value="CHEMOTAXIS PROTEIN CHEA"/>
    <property type="match status" value="1"/>
</dbReference>
<dbReference type="Pfam" id="PF01627">
    <property type="entry name" value="Hpt"/>
    <property type="match status" value="1"/>
</dbReference>
<dbReference type="PROSITE" id="PS50109">
    <property type="entry name" value="HIS_KIN"/>
    <property type="match status" value="1"/>
</dbReference>
<keyword evidence="10" id="KW-0902">Two-component regulatory system</keyword>
<dbReference type="SMART" id="SM00073">
    <property type="entry name" value="HPT"/>
    <property type="match status" value="1"/>
</dbReference>
<dbReference type="InterPro" id="IPR036641">
    <property type="entry name" value="HPT_dom_sf"/>
</dbReference>
<dbReference type="PANTHER" id="PTHR43395">
    <property type="entry name" value="SENSOR HISTIDINE KINASE CHEA"/>
    <property type="match status" value="1"/>
</dbReference>
<dbReference type="InterPro" id="IPR036061">
    <property type="entry name" value="CheW-like_dom_sf"/>
</dbReference>
<dbReference type="InterPro" id="IPR004358">
    <property type="entry name" value="Sig_transdc_His_kin-like_C"/>
</dbReference>
<dbReference type="CDD" id="cd16916">
    <property type="entry name" value="HATPase_CheA-like"/>
    <property type="match status" value="1"/>
</dbReference>
<evidence type="ECO:0000256" key="13">
    <source>
        <dbReference type="SAM" id="MobiDB-lite"/>
    </source>
</evidence>
<dbReference type="SUPFAM" id="SSF55874">
    <property type="entry name" value="ATPase domain of HSP90 chaperone/DNA topoisomerase II/histidine kinase"/>
    <property type="match status" value="1"/>
</dbReference>
<keyword evidence="7" id="KW-0547">Nucleotide-binding</keyword>
<dbReference type="SUPFAM" id="SSF160246">
    <property type="entry name" value="EspE N-terminal domain-like"/>
    <property type="match status" value="1"/>
</dbReference>
<dbReference type="CDD" id="cd00088">
    <property type="entry name" value="HPT"/>
    <property type="match status" value="1"/>
</dbReference>
<evidence type="ECO:0000256" key="3">
    <source>
        <dbReference type="ARBA" id="ARBA00021495"/>
    </source>
</evidence>
<dbReference type="SMART" id="SM00260">
    <property type="entry name" value="CheW"/>
    <property type="match status" value="1"/>
</dbReference>
<dbReference type="SUPFAM" id="SSF47226">
    <property type="entry name" value="Histidine-containing phosphotransfer domain, HPT domain"/>
    <property type="match status" value="1"/>
</dbReference>
<dbReference type="InterPro" id="IPR008207">
    <property type="entry name" value="Sig_transdc_His_kin_Hpt_dom"/>
</dbReference>
<sequence>MNLDQALQTFIVESRELLQEMEQTLLDVHRAADRDECVNAIFRAAHTIKGSAGLFGLDRIVEFTHVVESVLDDVRAGGIAVDDELVALLLACSDHVAVLLTSVERRRADADESHAAAGTALVERLSRYLKKAASDPSPPCAERDGIGGNADNWHISLRFGRDVLRNGMDPLSFIGYLGTIGQIVGIVTLHDALPPAEQMDAESCYLGFEIALRSDADKATIESVFEFVLDDCQVHILPPRSRTSEYLDLIRNLPEQPPRLGDILVHCGTLTQHELDTALKAQQAGPAARIGEILVGQGSVPPAVVEAALARQQQTIETRAPETQSVRVDADKLDRLINLVGELIIAAAGAQLVARTARIPQLEEAHSSLSTLVEGVRDSALQLRMVKIGATFARFQRVVHDVSRELGKDIGLVVSGEDTELDKTLVERIADPLTHLVRNAMDHGIEPAELRTARGKPARGTVRLNAFHDSGSIVIEVSDDGGGLNREKILAKAVERGLVESGRQLTESETYALVFEPGFSTAEQITNLSGRGVGMDVVKRNITALRGNVDIRSTEGVGTTVEVRLPLTLAIINGFQVGVGRSVFVVPLEMVEECVAFSADAGRDYTNLRGQVLPFIRLRDYFELPGAPGARENIVVVRYAGHTAGLVVDALLGEFQTVIKPLSKMFSHVQGISGSSIRGNGDVALILDVPALMRRVHASHNPADARDSLSEGRARSAQGVQ</sequence>
<dbReference type="PROSITE" id="PS50851">
    <property type="entry name" value="CHEW"/>
    <property type="match status" value="1"/>
</dbReference>
<dbReference type="PRINTS" id="PR00344">
    <property type="entry name" value="BCTRLSENSOR"/>
</dbReference>
<comment type="caution">
    <text evidence="17">The sequence shown here is derived from an EMBL/GenBank/DDBJ whole genome shotgun (WGS) entry which is preliminary data.</text>
</comment>
<dbReference type="SUPFAM" id="SSF50341">
    <property type="entry name" value="CheW-like"/>
    <property type="match status" value="1"/>
</dbReference>
<dbReference type="Pfam" id="PF02518">
    <property type="entry name" value="HATPase_c"/>
    <property type="match status" value="1"/>
</dbReference>
<name>A0ABT0YMG8_9BURK</name>
<keyword evidence="9" id="KW-0067">ATP-binding</keyword>
<evidence type="ECO:0000256" key="6">
    <source>
        <dbReference type="ARBA" id="ARBA00022679"/>
    </source>
</evidence>
<evidence type="ECO:0000256" key="11">
    <source>
        <dbReference type="ARBA" id="ARBA00035100"/>
    </source>
</evidence>
<keyword evidence="18" id="KW-1185">Reference proteome</keyword>
<evidence type="ECO:0000256" key="8">
    <source>
        <dbReference type="ARBA" id="ARBA00022777"/>
    </source>
</evidence>
<feature type="compositionally biased region" description="Basic and acidic residues" evidence="13">
    <location>
        <begin position="703"/>
        <end position="714"/>
    </location>
</feature>
<keyword evidence="4" id="KW-0145">Chemotaxis</keyword>
<feature type="domain" description="HPt" evidence="16">
    <location>
        <begin position="1"/>
        <end position="103"/>
    </location>
</feature>
<keyword evidence="8" id="KW-0418">Kinase</keyword>
<feature type="modified residue" description="Phosphohistidine" evidence="12">
    <location>
        <position position="46"/>
    </location>
</feature>
<dbReference type="Proteomes" id="UP001165541">
    <property type="component" value="Unassembled WGS sequence"/>
</dbReference>
<dbReference type="RefSeq" id="WP_251778131.1">
    <property type="nucleotide sequence ID" value="NZ_JAMKFE010000005.1"/>
</dbReference>
<evidence type="ECO:0000313" key="17">
    <source>
        <dbReference type="EMBL" id="MCM5679928.1"/>
    </source>
</evidence>
<keyword evidence="6" id="KW-0808">Transferase</keyword>
<organism evidence="17 18">
    <name type="scientific">Caldimonas mangrovi</name>
    <dbReference type="NCBI Taxonomy" id="2944811"/>
    <lineage>
        <taxon>Bacteria</taxon>
        <taxon>Pseudomonadati</taxon>
        <taxon>Pseudomonadota</taxon>
        <taxon>Betaproteobacteria</taxon>
        <taxon>Burkholderiales</taxon>
        <taxon>Sphaerotilaceae</taxon>
        <taxon>Caldimonas</taxon>
    </lineage>
</organism>
<protein>
    <recommendedName>
        <fullName evidence="3">Chemotaxis protein CheA</fullName>
        <ecNumber evidence="2">2.7.13.3</ecNumber>
    </recommendedName>
</protein>
<dbReference type="SMART" id="SM01231">
    <property type="entry name" value="H-kinase_dim"/>
    <property type="match status" value="1"/>
</dbReference>
<dbReference type="Gene3D" id="3.30.565.10">
    <property type="entry name" value="Histidine kinase-like ATPase, C-terminal domain"/>
    <property type="match status" value="1"/>
</dbReference>
<feature type="region of interest" description="Disordered" evidence="13">
    <location>
        <begin position="699"/>
        <end position="721"/>
    </location>
</feature>
<evidence type="ECO:0000256" key="1">
    <source>
        <dbReference type="ARBA" id="ARBA00000085"/>
    </source>
</evidence>
<evidence type="ECO:0000256" key="12">
    <source>
        <dbReference type="PROSITE-ProRule" id="PRU00110"/>
    </source>
</evidence>
<dbReference type="SMART" id="SM00387">
    <property type="entry name" value="HATPase_c"/>
    <property type="match status" value="1"/>
</dbReference>
<dbReference type="EC" id="2.7.13.3" evidence="2"/>
<dbReference type="Pfam" id="PF02895">
    <property type="entry name" value="H-kinase_dim"/>
    <property type="match status" value="1"/>
</dbReference>
<gene>
    <name evidence="17" type="ORF">M8A51_10325</name>
</gene>
<dbReference type="InterPro" id="IPR005467">
    <property type="entry name" value="His_kinase_dom"/>
</dbReference>
<dbReference type="Gene3D" id="1.20.120.160">
    <property type="entry name" value="HPT domain"/>
    <property type="match status" value="1"/>
</dbReference>
<accession>A0ABT0YMG8</accession>
<dbReference type="InterPro" id="IPR036097">
    <property type="entry name" value="HisK_dim/P_sf"/>
</dbReference>
<feature type="domain" description="Histidine kinase" evidence="14">
    <location>
        <begin position="369"/>
        <end position="569"/>
    </location>
</feature>
<evidence type="ECO:0000256" key="10">
    <source>
        <dbReference type="ARBA" id="ARBA00023012"/>
    </source>
</evidence>
<evidence type="ECO:0000256" key="2">
    <source>
        <dbReference type="ARBA" id="ARBA00012438"/>
    </source>
</evidence>
<dbReference type="InterPro" id="IPR003594">
    <property type="entry name" value="HATPase_dom"/>
</dbReference>
<dbReference type="InterPro" id="IPR037257">
    <property type="entry name" value="T2SS_E_N_sf"/>
</dbReference>
<evidence type="ECO:0000313" key="18">
    <source>
        <dbReference type="Proteomes" id="UP001165541"/>
    </source>
</evidence>
<comment type="catalytic activity">
    <reaction evidence="1">
        <text>ATP + protein L-histidine = ADP + protein N-phospho-L-histidine.</text>
        <dbReference type="EC" id="2.7.13.3"/>
    </reaction>
</comment>
<feature type="domain" description="CheW-like" evidence="15">
    <location>
        <begin position="553"/>
        <end position="698"/>
    </location>
</feature>
<evidence type="ECO:0000259" key="16">
    <source>
        <dbReference type="PROSITE" id="PS50894"/>
    </source>
</evidence>
<dbReference type="Pfam" id="PF01584">
    <property type="entry name" value="CheW"/>
    <property type="match status" value="1"/>
</dbReference>
<dbReference type="InterPro" id="IPR004105">
    <property type="entry name" value="CheA-like_dim"/>
</dbReference>
<dbReference type="InterPro" id="IPR037006">
    <property type="entry name" value="CheA-like_homodim_sf"/>
</dbReference>
<comment type="function">
    <text evidence="11">Involved in the transmission of sensory signals from the chemoreceptors to the flagellar motors. CheA is autophosphorylated; it can transfer its phosphate group to either CheB or CheY.</text>
</comment>